<dbReference type="AlphaFoldDB" id="A0A3P7DH79"/>
<dbReference type="EMBL" id="UYWW01000496">
    <property type="protein sequence ID" value="VDM08633.1"/>
    <property type="molecule type" value="Genomic_DNA"/>
</dbReference>
<evidence type="ECO:0000313" key="2">
    <source>
        <dbReference type="EMBL" id="VDM08633.1"/>
    </source>
</evidence>
<accession>A0A3P7DH79</accession>
<protein>
    <submittedName>
        <fullName evidence="2">Uncharacterized protein</fullName>
    </submittedName>
</protein>
<gene>
    <name evidence="2" type="ORF">WBA_LOCUS2019</name>
</gene>
<keyword evidence="3" id="KW-1185">Reference proteome</keyword>
<feature type="compositionally biased region" description="Polar residues" evidence="1">
    <location>
        <begin position="80"/>
        <end position="96"/>
    </location>
</feature>
<feature type="compositionally biased region" description="Basic and acidic residues" evidence="1">
    <location>
        <begin position="100"/>
        <end position="111"/>
    </location>
</feature>
<sequence>MDKSIEVMLQENSTECYRFVEQFASTMNSRSNVVSNSVNAESEITRIAQQLAQSAGDALRSVDSSGGSGRVRSDDDNGSVISVGTTNVTKSSNNNAVKIKSSDDKEEMQRL</sequence>
<feature type="region of interest" description="Disordered" evidence="1">
    <location>
        <begin position="58"/>
        <end position="111"/>
    </location>
</feature>
<organism evidence="2 3">
    <name type="scientific">Wuchereria bancrofti</name>
    <dbReference type="NCBI Taxonomy" id="6293"/>
    <lineage>
        <taxon>Eukaryota</taxon>
        <taxon>Metazoa</taxon>
        <taxon>Ecdysozoa</taxon>
        <taxon>Nematoda</taxon>
        <taxon>Chromadorea</taxon>
        <taxon>Rhabditida</taxon>
        <taxon>Spirurina</taxon>
        <taxon>Spiruromorpha</taxon>
        <taxon>Filarioidea</taxon>
        <taxon>Onchocercidae</taxon>
        <taxon>Wuchereria</taxon>
    </lineage>
</organism>
<evidence type="ECO:0000313" key="3">
    <source>
        <dbReference type="Proteomes" id="UP000270924"/>
    </source>
</evidence>
<name>A0A3P7DH79_WUCBA</name>
<dbReference type="Proteomes" id="UP000270924">
    <property type="component" value="Unassembled WGS sequence"/>
</dbReference>
<reference evidence="2 3" key="1">
    <citation type="submission" date="2018-11" db="EMBL/GenBank/DDBJ databases">
        <authorList>
            <consortium name="Pathogen Informatics"/>
        </authorList>
    </citation>
    <scope>NUCLEOTIDE SEQUENCE [LARGE SCALE GENOMIC DNA]</scope>
</reference>
<proteinExistence type="predicted"/>
<evidence type="ECO:0000256" key="1">
    <source>
        <dbReference type="SAM" id="MobiDB-lite"/>
    </source>
</evidence>
<dbReference type="InParanoid" id="A0A3P7DH79"/>